<accession>A0A075GLY3</accession>
<evidence type="ECO:0000313" key="2">
    <source>
        <dbReference type="EMBL" id="AIF05031.1"/>
    </source>
</evidence>
<organism evidence="2">
    <name type="scientific">uncultured marine thaumarchaeote KM3_178_G06</name>
    <dbReference type="NCBI Taxonomy" id="1456060"/>
    <lineage>
        <taxon>Archaea</taxon>
        <taxon>Nitrososphaerota</taxon>
        <taxon>environmental samples</taxon>
    </lineage>
</organism>
<dbReference type="EMBL" id="KF900726">
    <property type="protein sequence ID" value="AIF05031.1"/>
    <property type="molecule type" value="Genomic_DNA"/>
</dbReference>
<evidence type="ECO:0000256" key="1">
    <source>
        <dbReference type="SAM" id="MobiDB-lite"/>
    </source>
</evidence>
<dbReference type="AlphaFoldDB" id="A0A075GLY3"/>
<name>A0A075GLY3_9ARCH</name>
<proteinExistence type="predicted"/>
<protein>
    <submittedName>
        <fullName evidence="2">Conserved protein implicated in secretion</fullName>
    </submittedName>
</protein>
<feature type="compositionally biased region" description="Polar residues" evidence="1">
    <location>
        <begin position="208"/>
        <end position="225"/>
    </location>
</feature>
<feature type="region of interest" description="Disordered" evidence="1">
    <location>
        <begin position="185"/>
        <end position="225"/>
    </location>
</feature>
<sequence>MTSFQKTWAQKEVKSMTEKIRDTVKPQGALKPRIQTAVNKLQVQTSKMDVMLTKLHQRDQQLFDRIVTATQSHDTPTSRVLSSELAEVRKVSRVLGNARNSLEQVQLRLTTIHDLGDAMIAIGPAMSTMKELKPTMSKFMPEADSELNTMTETLNGLMTDSLSGDSFEMQDSAMTEETNSILQEAEAVASQQTDEKFPSIPTMAPTGLPSQTQSNTQSNPMDFLE</sequence>
<reference evidence="2" key="1">
    <citation type="journal article" date="2014" name="Genome Biol. Evol.">
        <title>Pangenome evidence for extensive interdomain horizontal transfer affecting lineage core and shell genes in uncultured planktonic thaumarchaeota and euryarchaeota.</title>
        <authorList>
            <person name="Deschamps P."/>
            <person name="Zivanovic Y."/>
            <person name="Moreira D."/>
            <person name="Rodriguez-Valera F."/>
            <person name="Lopez-Garcia P."/>
        </authorList>
    </citation>
    <scope>NUCLEOTIDE SEQUENCE</scope>
</reference>
<dbReference type="Gene3D" id="6.10.140.1230">
    <property type="match status" value="1"/>
</dbReference>